<accession>A0A9P6IZF6</accession>
<protein>
    <submittedName>
        <fullName evidence="1">Uncharacterized protein</fullName>
    </submittedName>
</protein>
<dbReference type="EMBL" id="JAAAHY010001115">
    <property type="protein sequence ID" value="KAF9952494.1"/>
    <property type="molecule type" value="Genomic_DNA"/>
</dbReference>
<keyword evidence="2" id="KW-1185">Reference proteome</keyword>
<gene>
    <name evidence="1" type="ORF">BGZ70_000586</name>
</gene>
<proteinExistence type="predicted"/>
<reference evidence="1" key="1">
    <citation type="journal article" date="2020" name="Fungal Divers.">
        <title>Resolving the Mortierellaceae phylogeny through synthesis of multi-gene phylogenetics and phylogenomics.</title>
        <authorList>
            <person name="Vandepol N."/>
            <person name="Liber J."/>
            <person name="Desiro A."/>
            <person name="Na H."/>
            <person name="Kennedy M."/>
            <person name="Barry K."/>
            <person name="Grigoriev I.V."/>
            <person name="Miller A.N."/>
            <person name="O'Donnell K."/>
            <person name="Stajich J.E."/>
            <person name="Bonito G."/>
        </authorList>
    </citation>
    <scope>NUCLEOTIDE SEQUENCE</scope>
    <source>
        <strain evidence="1">CK1249</strain>
    </source>
</reference>
<sequence length="262" mass="30119">MEGSKRINTDNQPVRNKIHIADCTISDNSIAVRRNAESTYDRVSRFRSAPETAKANLMRRYLEKKYKCVPRLSDLLQEALQPTLSNDHPQPSMNRLTEMIKGKINYAIRVNGVVHRCGREHLDSPGAHVEGDAKSVYDDTKRTLLKRLLVTEMAKNIDQCRQTSSKAGGIAKLRTVLELMRVGRFNRAIDDIMEHWTYDDCTRILRDGMEVYFEQRNSEDKGDTAIQMQLATLVHDRVHERFFEQLDVDRSEAEKVISVVSI</sequence>
<dbReference type="AlphaFoldDB" id="A0A9P6IZF6"/>
<comment type="caution">
    <text evidence="1">The sequence shown here is derived from an EMBL/GenBank/DDBJ whole genome shotgun (WGS) entry which is preliminary data.</text>
</comment>
<dbReference type="OrthoDB" id="2363350at2759"/>
<organism evidence="1 2">
    <name type="scientific">Mortierella alpina</name>
    <name type="common">Oleaginous fungus</name>
    <name type="synonym">Mortierella renispora</name>
    <dbReference type="NCBI Taxonomy" id="64518"/>
    <lineage>
        <taxon>Eukaryota</taxon>
        <taxon>Fungi</taxon>
        <taxon>Fungi incertae sedis</taxon>
        <taxon>Mucoromycota</taxon>
        <taxon>Mortierellomycotina</taxon>
        <taxon>Mortierellomycetes</taxon>
        <taxon>Mortierellales</taxon>
        <taxon>Mortierellaceae</taxon>
        <taxon>Mortierella</taxon>
    </lineage>
</organism>
<dbReference type="Proteomes" id="UP000738359">
    <property type="component" value="Unassembled WGS sequence"/>
</dbReference>
<evidence type="ECO:0000313" key="2">
    <source>
        <dbReference type="Proteomes" id="UP000738359"/>
    </source>
</evidence>
<evidence type="ECO:0000313" key="1">
    <source>
        <dbReference type="EMBL" id="KAF9952494.1"/>
    </source>
</evidence>
<name>A0A9P6IZF6_MORAP</name>